<keyword evidence="2" id="KW-1185">Reference proteome</keyword>
<dbReference type="RefSeq" id="WP_150406007.1">
    <property type="nucleotide sequence ID" value="NZ_JBHJYQ010000001.1"/>
</dbReference>
<name>A0A5N0E5T9_9NOCA</name>
<sequence length="123" mass="13918">MPRRLIARFNRVVTNPIVRVTAGKLPPYTVIHHSGRRSGRMFDTPVFGSYRDGVLLVPLFYGERTDWVRNLLAAGGGLATYRRRTHELVTPQVIDATRATEFPFPASIYTRLVPVLVADVIER</sequence>
<dbReference type="Gene3D" id="2.30.110.10">
    <property type="entry name" value="Electron Transport, Fmn-binding Protein, Chain A"/>
    <property type="match status" value="1"/>
</dbReference>
<proteinExistence type="predicted"/>
<dbReference type="EMBL" id="VXLC01000018">
    <property type="protein sequence ID" value="KAA8884788.1"/>
    <property type="molecule type" value="Genomic_DNA"/>
</dbReference>
<comment type="caution">
    <text evidence="1">The sequence shown here is derived from an EMBL/GenBank/DDBJ whole genome shotgun (WGS) entry which is preliminary data.</text>
</comment>
<protein>
    <submittedName>
        <fullName evidence="1">Nitroreductase family deazaflavin-dependent oxidoreductase</fullName>
    </submittedName>
</protein>
<organism evidence="1 2">
    <name type="scientific">Nocardia colli</name>
    <dbReference type="NCBI Taxonomy" id="2545717"/>
    <lineage>
        <taxon>Bacteria</taxon>
        <taxon>Bacillati</taxon>
        <taxon>Actinomycetota</taxon>
        <taxon>Actinomycetes</taxon>
        <taxon>Mycobacteriales</taxon>
        <taxon>Nocardiaceae</taxon>
        <taxon>Nocardia</taxon>
    </lineage>
</organism>
<dbReference type="OrthoDB" id="3778270at2"/>
<evidence type="ECO:0000313" key="1">
    <source>
        <dbReference type="EMBL" id="KAA8884788.1"/>
    </source>
</evidence>
<reference evidence="1 2" key="1">
    <citation type="submission" date="2019-09" db="EMBL/GenBank/DDBJ databases">
        <authorList>
            <person name="Wang X."/>
        </authorList>
    </citation>
    <scope>NUCLEOTIDE SEQUENCE [LARGE SCALE GENOMIC DNA]</scope>
    <source>
        <strain evidence="1 2">CICC 11023</strain>
    </source>
</reference>
<accession>A0A5N0E5T9</accession>
<dbReference type="Proteomes" id="UP000323876">
    <property type="component" value="Unassembled WGS sequence"/>
</dbReference>
<gene>
    <name evidence="1" type="ORF">F3087_33015</name>
</gene>
<dbReference type="InterPro" id="IPR012349">
    <property type="entry name" value="Split_barrel_FMN-bd"/>
</dbReference>
<dbReference type="AlphaFoldDB" id="A0A5N0E5T9"/>
<evidence type="ECO:0000313" key="2">
    <source>
        <dbReference type="Proteomes" id="UP000323876"/>
    </source>
</evidence>